<dbReference type="FunFam" id="2.60.40.150:FF:000032">
    <property type="entry name" value="Double c2-like domain-containing"/>
    <property type="match status" value="1"/>
</dbReference>
<keyword evidence="6" id="KW-0479">Metal-binding</keyword>
<dbReference type="PRINTS" id="PR00401">
    <property type="entry name" value="SH2DOMAIN"/>
</dbReference>
<dbReference type="PROSITE" id="PS50055">
    <property type="entry name" value="TYR_PHOSPHATASE_PTP"/>
    <property type="match status" value="1"/>
</dbReference>
<comment type="subcellular location">
    <subcellularLocation>
        <location evidence="1">Cytoplasm</location>
    </subcellularLocation>
</comment>
<name>A0A498NBW8_LABRO</name>
<evidence type="ECO:0000256" key="14">
    <source>
        <dbReference type="SAM" id="MobiDB-lite"/>
    </source>
</evidence>
<dbReference type="InterPro" id="IPR000387">
    <property type="entry name" value="Tyr_Pase_dom"/>
</dbReference>
<dbReference type="CDD" id="cd04035">
    <property type="entry name" value="C2A_Rabphilin_Doc2"/>
    <property type="match status" value="1"/>
</dbReference>
<evidence type="ECO:0000256" key="2">
    <source>
        <dbReference type="ARBA" id="ARBA00010750"/>
    </source>
</evidence>
<evidence type="ECO:0000256" key="9">
    <source>
        <dbReference type="ARBA" id="ARBA00022837"/>
    </source>
</evidence>
<dbReference type="AlphaFoldDB" id="A0A498NBW8"/>
<comment type="catalytic activity">
    <reaction evidence="12">
        <text>O-phospho-L-tyrosyl-[protein] + H2O = L-tyrosyl-[protein] + phosphate</text>
        <dbReference type="Rhea" id="RHEA:10684"/>
        <dbReference type="Rhea" id="RHEA-COMP:10136"/>
        <dbReference type="Rhea" id="RHEA-COMP:20101"/>
        <dbReference type="ChEBI" id="CHEBI:15377"/>
        <dbReference type="ChEBI" id="CHEBI:43474"/>
        <dbReference type="ChEBI" id="CHEBI:46858"/>
        <dbReference type="ChEBI" id="CHEBI:61978"/>
        <dbReference type="EC" id="3.1.3.48"/>
    </reaction>
</comment>
<dbReference type="Gene3D" id="3.90.190.10">
    <property type="entry name" value="Protein tyrosine phosphatase superfamily"/>
    <property type="match status" value="1"/>
</dbReference>
<dbReference type="InterPro" id="IPR000008">
    <property type="entry name" value="C2_dom"/>
</dbReference>
<proteinExistence type="evidence at protein level"/>
<dbReference type="PRINTS" id="PR00360">
    <property type="entry name" value="C2DOMAIN"/>
</dbReference>
<sequence length="1080" mass="122341">MTSRRWFHPNITGVEAENLLLTRGVDGSFLARPSKSNPGDFTLSVRRNGAVTHIKIQNTGDYYDLYGGEKFATLAELVQYYMEHHGQLKEKNGDVIELKYPLNCADPTSERWFHGHLSGREAEKLLTEKGKNGSFLVRESQSHPGDFVLSVRTGDDKTDTSDGKPKVTHVMIRCQHDLKYDVGGGEKFDSLTDLVEHYKKNPMVETLGTVLQLKQPLNTTRINAAEIESRVRELSKLAETTDKVKQGFWEEFETLQQQECKLLYSRKEGQRPENKNKNRYKNILPFDHTRVVLTDGDTNEPGSDYINANIIMPDIETKSNNVKSKRSYIATQGCLQNTISDFWRMVFQENSRVIVMTTKEVERGKSKCVKYWPDVAALKEYGAMRVRNVKETLAHDYILRELKLSKVGQGNTERTVWQYHFRAWPDHGVPGDPGGVLDFLEEVKMKQESITGAGPIVVHCSAGIGRTGTFIVIDILIDIIREKGVDCDIDVPKTIQMVRSQRSGMVQTEAQYRFIYMAVQHYIETLQRRIEEEQKMDSIITYAFTKIIGNRREEKGMRTGYKMYGRQMETAAGIEELTDEEKEIINSVLARAKMMEAMEQERIGHLVNRLDSMKRTACGDGYTRCLLCGQQFGLTGVSAVVCAECKKVTGREQQISAETVPPKRDEHSVISQRALEEDRGRRSMSRSTVQSDITVEGQTYSPVVKREVPVMSSKPPVSTFSTTPIQKDPVSRPEARAPPAMQTDARLPAANSVPASRQPPPPTVEDEEDANSYDSDDATTLGMLEFSLLYEEEKNELHCNIIKAKGLKPMDSNGLADPYVKLHLLPGASKSNKLRTKTLHTTLNPVWNENLVYHGITNEDMQKKTLRLSVSDEDKFGHNEFIGETRVVLKKLKLNQKKTFNVCLERVIPVRRTAGAGASRGMALYEEELKADEEVEERGRILISLTYNSQQGRLIVGVVRCAHLAAMDSNGYSDPFVKMQPDMGKKAKCKTQIKKKTLNPEFNEEFSYEIKHAELAKKTLDVSVWDYDMGKSNDFIGGCQLGITAKGECLKHWYECLKNKDKKIERWHVLLNQNNIEADD</sequence>
<dbReference type="SUPFAM" id="SSF57903">
    <property type="entry name" value="FYVE/PHD zinc finger"/>
    <property type="match status" value="1"/>
</dbReference>
<evidence type="ECO:0000313" key="20">
    <source>
        <dbReference type="EMBL" id="RXN26397.1"/>
    </source>
</evidence>
<dbReference type="InterPro" id="IPR013083">
    <property type="entry name" value="Znf_RING/FYVE/PHD"/>
</dbReference>
<feature type="domain" description="C2" evidence="16">
    <location>
        <begin position="937"/>
        <end position="1068"/>
    </location>
</feature>
<dbReference type="SMART" id="SM00194">
    <property type="entry name" value="PTPc"/>
    <property type="match status" value="1"/>
</dbReference>
<dbReference type="SMART" id="SM00252">
    <property type="entry name" value="SH2"/>
    <property type="match status" value="2"/>
</dbReference>
<dbReference type="Gene3D" id="3.30.505.10">
    <property type="entry name" value="SH2 domain"/>
    <property type="match status" value="2"/>
</dbReference>
<comment type="caution">
    <text evidence="20">The sequence shown here is derived from an EMBL/GenBank/DDBJ whole genome shotgun (WGS) entry which is preliminary data.</text>
</comment>
<keyword evidence="10" id="KW-0904">Protein phosphatase</keyword>
<dbReference type="Pfam" id="PF00102">
    <property type="entry name" value="Y_phosphatase"/>
    <property type="match status" value="1"/>
</dbReference>
<dbReference type="EMBL" id="QBIY01012241">
    <property type="protein sequence ID" value="RXN26397.1"/>
    <property type="molecule type" value="Genomic_DNA"/>
</dbReference>
<dbReference type="PROSITE" id="PS50916">
    <property type="entry name" value="RABBD"/>
    <property type="match status" value="1"/>
</dbReference>
<dbReference type="PRINTS" id="PR00700">
    <property type="entry name" value="PRTYPHPHTASE"/>
</dbReference>
<keyword evidence="22" id="KW-1267">Proteomics identification</keyword>
<dbReference type="PROSITE" id="PS00383">
    <property type="entry name" value="TYR_PHOSPHATASE_1"/>
    <property type="match status" value="1"/>
</dbReference>
<dbReference type="InterPro" id="IPR029021">
    <property type="entry name" value="Prot-tyrosine_phosphatase-like"/>
</dbReference>
<keyword evidence="7" id="KW-0677">Repeat</keyword>
<gene>
    <name evidence="20" type="ORF">ROHU_020876</name>
</gene>
<dbReference type="PANTHER" id="PTHR46559:SF1">
    <property type="entry name" value="TYROSINE-PROTEIN PHOSPHATASE NON-RECEPTOR TYPE 11"/>
    <property type="match status" value="1"/>
</dbReference>
<dbReference type="FunFam" id="3.90.190.10:FF:000018">
    <property type="entry name" value="Tyrosine-protein phosphatase non-receptor type"/>
    <property type="match status" value="1"/>
</dbReference>
<evidence type="ECO:0000256" key="4">
    <source>
        <dbReference type="ARBA" id="ARBA00022490"/>
    </source>
</evidence>
<feature type="domain" description="RabBD" evidence="19">
    <location>
        <begin position="571"/>
        <end position="625"/>
    </location>
</feature>
<evidence type="ECO:0000256" key="6">
    <source>
        <dbReference type="ARBA" id="ARBA00022723"/>
    </source>
</evidence>
<dbReference type="Pfam" id="PF00017">
    <property type="entry name" value="SH2"/>
    <property type="match status" value="2"/>
</dbReference>
<dbReference type="FunFam" id="2.60.40.150:FF:000023">
    <property type="entry name" value="Double C2-like domain-containing protein"/>
    <property type="match status" value="1"/>
</dbReference>
<dbReference type="CDD" id="cd10340">
    <property type="entry name" value="SH2_N-SH2_SHP_like"/>
    <property type="match status" value="1"/>
</dbReference>
<feature type="domain" description="C2" evidence="16">
    <location>
        <begin position="780"/>
        <end position="902"/>
    </location>
</feature>
<evidence type="ECO:0000259" key="15">
    <source>
        <dbReference type="PROSITE" id="PS50001"/>
    </source>
</evidence>
<dbReference type="GO" id="GO:0006886">
    <property type="term" value="P:intracellular protein transport"/>
    <property type="evidence" value="ECO:0007669"/>
    <property type="project" value="InterPro"/>
</dbReference>
<dbReference type="InterPro" id="IPR035892">
    <property type="entry name" value="C2_domain_sf"/>
</dbReference>
<dbReference type="Pfam" id="PF02318">
    <property type="entry name" value="FYVE_2"/>
    <property type="match status" value="1"/>
</dbReference>
<dbReference type="FunFam" id="3.30.505.10:FF:000018">
    <property type="entry name" value="Tyrosine-protein phosphatase non-receptor type"/>
    <property type="match status" value="1"/>
</dbReference>
<keyword evidence="9" id="KW-0106">Calcium</keyword>
<feature type="domain" description="Tyrosine-protein phosphatase" evidence="17">
    <location>
        <begin position="248"/>
        <end position="522"/>
    </location>
</feature>
<dbReference type="GO" id="GO:0050839">
    <property type="term" value="F:cell adhesion molecule binding"/>
    <property type="evidence" value="ECO:0007669"/>
    <property type="project" value="TreeGrafter"/>
</dbReference>
<dbReference type="FunFam" id="3.30.505.10:FF:000012">
    <property type="entry name" value="Tyrosine-protein phosphatase non-receptor type"/>
    <property type="match status" value="1"/>
</dbReference>
<evidence type="ECO:0000256" key="8">
    <source>
        <dbReference type="ARBA" id="ARBA00022801"/>
    </source>
</evidence>
<dbReference type="InterPro" id="IPR011011">
    <property type="entry name" value="Znf_FYVE_PHD"/>
</dbReference>
<accession>A0A498NBW8</accession>
<dbReference type="GO" id="GO:0046872">
    <property type="term" value="F:metal ion binding"/>
    <property type="evidence" value="ECO:0007669"/>
    <property type="project" value="UniProtKB-KW"/>
</dbReference>
<evidence type="ECO:0000256" key="13">
    <source>
        <dbReference type="PROSITE-ProRule" id="PRU00191"/>
    </source>
</evidence>
<evidence type="ECO:0000256" key="11">
    <source>
        <dbReference type="ARBA" id="ARBA00022999"/>
    </source>
</evidence>
<dbReference type="GO" id="GO:0031267">
    <property type="term" value="F:small GTPase binding"/>
    <property type="evidence" value="ECO:0007669"/>
    <property type="project" value="InterPro"/>
</dbReference>
<dbReference type="InterPro" id="IPR000980">
    <property type="entry name" value="SH2"/>
</dbReference>
<organism evidence="20 21">
    <name type="scientific">Labeo rohita</name>
    <name type="common">Indian major carp</name>
    <name type="synonym">Cyprinus rohita</name>
    <dbReference type="NCBI Taxonomy" id="84645"/>
    <lineage>
        <taxon>Eukaryota</taxon>
        <taxon>Metazoa</taxon>
        <taxon>Chordata</taxon>
        <taxon>Craniata</taxon>
        <taxon>Vertebrata</taxon>
        <taxon>Euteleostomi</taxon>
        <taxon>Actinopterygii</taxon>
        <taxon>Neopterygii</taxon>
        <taxon>Teleostei</taxon>
        <taxon>Ostariophysi</taxon>
        <taxon>Cypriniformes</taxon>
        <taxon>Cyprinidae</taxon>
        <taxon>Labeoninae</taxon>
        <taxon>Labeonini</taxon>
        <taxon>Labeo</taxon>
    </lineage>
</organism>
<keyword evidence="8" id="KW-0378">Hydrolase</keyword>
<evidence type="ECO:0000256" key="3">
    <source>
        <dbReference type="ARBA" id="ARBA00013064"/>
    </source>
</evidence>
<dbReference type="Gene3D" id="3.30.40.10">
    <property type="entry name" value="Zinc/RING finger domain, C3HC4 (zinc finger)"/>
    <property type="match status" value="1"/>
</dbReference>
<keyword evidence="5" id="KW-0597">Phosphoprotein</keyword>
<dbReference type="PANTHER" id="PTHR46559">
    <property type="entry name" value="TYROSINE-PROTEIN PHOSPHATASE NON-RECEPTOR TYPE 11"/>
    <property type="match status" value="1"/>
</dbReference>
<evidence type="ECO:0000256" key="10">
    <source>
        <dbReference type="ARBA" id="ARBA00022912"/>
    </source>
</evidence>
<keyword evidence="11 13" id="KW-0727">SH2 domain</keyword>
<dbReference type="Proteomes" id="UP000290572">
    <property type="component" value="Unassembled WGS sequence"/>
</dbReference>
<dbReference type="CDD" id="cd08384">
    <property type="entry name" value="C2B_Rabphilin_Doc2"/>
    <property type="match status" value="1"/>
</dbReference>
<dbReference type="InterPro" id="IPR036860">
    <property type="entry name" value="SH2_dom_sf"/>
</dbReference>
<dbReference type="CDD" id="cd09931">
    <property type="entry name" value="SH2_C-SH2_SHP_like"/>
    <property type="match status" value="1"/>
</dbReference>
<dbReference type="InterPro" id="IPR000242">
    <property type="entry name" value="PTP_cat"/>
</dbReference>
<dbReference type="SUPFAM" id="SSF52799">
    <property type="entry name" value="(Phosphotyrosine protein) phosphatases II"/>
    <property type="match status" value="1"/>
</dbReference>
<feature type="region of interest" description="Disordered" evidence="14">
    <location>
        <begin position="651"/>
        <end position="777"/>
    </location>
</feature>
<evidence type="ECO:0000256" key="1">
    <source>
        <dbReference type="ARBA" id="ARBA00004496"/>
    </source>
</evidence>
<evidence type="ECO:0000256" key="5">
    <source>
        <dbReference type="ARBA" id="ARBA00022553"/>
    </source>
</evidence>
<dbReference type="GO" id="GO:0070374">
    <property type="term" value="P:positive regulation of ERK1 and ERK2 cascade"/>
    <property type="evidence" value="ECO:0007669"/>
    <property type="project" value="TreeGrafter"/>
</dbReference>
<dbReference type="EC" id="3.1.3.48" evidence="3"/>
<evidence type="ECO:0000256" key="12">
    <source>
        <dbReference type="ARBA" id="ARBA00051722"/>
    </source>
</evidence>
<dbReference type="InterPro" id="IPR047022">
    <property type="entry name" value="Rabphilin_Doc2_C2A"/>
</dbReference>
<feature type="compositionally biased region" description="Basic and acidic residues" evidence="14">
    <location>
        <begin position="661"/>
        <end position="681"/>
    </location>
</feature>
<dbReference type="SUPFAM" id="SSF49562">
    <property type="entry name" value="C2 domain (Calcium/lipid-binding domain, CaLB)"/>
    <property type="match status" value="2"/>
</dbReference>
<dbReference type="PROSITE" id="PS50001">
    <property type="entry name" value="SH2"/>
    <property type="match status" value="2"/>
</dbReference>
<feature type="domain" description="SH2" evidence="15">
    <location>
        <begin position="6"/>
        <end position="102"/>
    </location>
</feature>
<feature type="compositionally biased region" description="Polar residues" evidence="14">
    <location>
        <begin position="685"/>
        <end position="701"/>
    </location>
</feature>
<dbReference type="PROSITE" id="PS50004">
    <property type="entry name" value="C2"/>
    <property type="match status" value="2"/>
</dbReference>
<dbReference type="GO" id="GO:0030971">
    <property type="term" value="F:receptor tyrosine kinase binding"/>
    <property type="evidence" value="ECO:0007669"/>
    <property type="project" value="TreeGrafter"/>
</dbReference>
<feature type="domain" description="SH2" evidence="15">
    <location>
        <begin position="112"/>
        <end position="217"/>
    </location>
</feature>
<dbReference type="InterPro" id="IPR003595">
    <property type="entry name" value="Tyr_Pase_cat"/>
</dbReference>
<dbReference type="Pfam" id="PF00168">
    <property type="entry name" value="C2"/>
    <property type="match status" value="2"/>
</dbReference>
<dbReference type="PROSITE" id="PS50056">
    <property type="entry name" value="TYR_PHOSPHATASE_2"/>
    <property type="match status" value="1"/>
</dbReference>
<dbReference type="Gene3D" id="2.60.40.150">
    <property type="entry name" value="C2 domain"/>
    <property type="match status" value="2"/>
</dbReference>
<feature type="domain" description="Tyrosine specific protein phosphatases" evidence="18">
    <location>
        <begin position="437"/>
        <end position="513"/>
    </location>
</feature>
<evidence type="ECO:0000259" key="17">
    <source>
        <dbReference type="PROSITE" id="PS50055"/>
    </source>
</evidence>
<comment type="similarity">
    <text evidence="2">Belongs to the protein-tyrosine phosphatase family. Non-receptor class 2 subfamily.</text>
</comment>
<evidence type="ECO:0000256" key="7">
    <source>
        <dbReference type="ARBA" id="ARBA00022737"/>
    </source>
</evidence>
<dbReference type="InterPro" id="IPR010911">
    <property type="entry name" value="Rab_BD"/>
</dbReference>
<keyword evidence="21" id="KW-1185">Reference proteome</keyword>
<evidence type="ECO:0000313" key="21">
    <source>
        <dbReference type="Proteomes" id="UP000290572"/>
    </source>
</evidence>
<keyword evidence="4" id="KW-0963">Cytoplasm</keyword>
<dbReference type="SMART" id="SM00239">
    <property type="entry name" value="C2"/>
    <property type="match status" value="2"/>
</dbReference>
<dbReference type="InterPro" id="IPR041282">
    <property type="entry name" value="FYVE_2"/>
</dbReference>
<protein>
    <recommendedName>
        <fullName evidence="3">protein-tyrosine-phosphatase</fullName>
        <ecNumber evidence="3">3.1.3.48</ecNumber>
    </recommendedName>
</protein>
<feature type="compositionally biased region" description="Acidic residues" evidence="14">
    <location>
        <begin position="764"/>
        <end position="777"/>
    </location>
</feature>
<feature type="compositionally biased region" description="Polar residues" evidence="14">
    <location>
        <begin position="715"/>
        <end position="725"/>
    </location>
</feature>
<dbReference type="InterPro" id="IPR016130">
    <property type="entry name" value="Tyr_Pase_AS"/>
</dbReference>
<evidence type="ECO:0000259" key="16">
    <source>
        <dbReference type="PROSITE" id="PS50004"/>
    </source>
</evidence>
<dbReference type="GO" id="GO:0004726">
    <property type="term" value="F:non-membrane spanning protein tyrosine phosphatase activity"/>
    <property type="evidence" value="ECO:0007669"/>
    <property type="project" value="TreeGrafter"/>
</dbReference>
<evidence type="ECO:0000259" key="19">
    <source>
        <dbReference type="PROSITE" id="PS50916"/>
    </source>
</evidence>
<keyword evidence="20" id="KW-0675">Receptor</keyword>
<evidence type="ECO:0007829" key="22">
    <source>
        <dbReference type="PeptideAtlas" id="A0A498NBW8"/>
    </source>
</evidence>
<dbReference type="GO" id="GO:0005737">
    <property type="term" value="C:cytoplasm"/>
    <property type="evidence" value="ECO:0007669"/>
    <property type="project" value="UniProtKB-SubCell"/>
</dbReference>
<dbReference type="SMART" id="SM00404">
    <property type="entry name" value="PTPc_motif"/>
    <property type="match status" value="1"/>
</dbReference>
<evidence type="ECO:0000259" key="18">
    <source>
        <dbReference type="PROSITE" id="PS50056"/>
    </source>
</evidence>
<reference evidence="20 21" key="1">
    <citation type="submission" date="2018-03" db="EMBL/GenBank/DDBJ databases">
        <title>Draft genome sequence of Rohu Carp (Labeo rohita).</title>
        <authorList>
            <person name="Das P."/>
            <person name="Kushwaha B."/>
            <person name="Joshi C.G."/>
            <person name="Kumar D."/>
            <person name="Nagpure N.S."/>
            <person name="Sahoo L."/>
            <person name="Das S.P."/>
            <person name="Bit A."/>
            <person name="Patnaik S."/>
            <person name="Meher P.K."/>
            <person name="Jayasankar P."/>
            <person name="Koringa P.G."/>
            <person name="Patel N.V."/>
            <person name="Hinsu A.T."/>
            <person name="Kumar R."/>
            <person name="Pandey M."/>
            <person name="Agarwal S."/>
            <person name="Srivastava S."/>
            <person name="Singh M."/>
            <person name="Iquebal M.A."/>
            <person name="Jaiswal S."/>
            <person name="Angadi U.B."/>
            <person name="Kumar N."/>
            <person name="Raza M."/>
            <person name="Shah T.M."/>
            <person name="Rai A."/>
            <person name="Jena J.K."/>
        </authorList>
    </citation>
    <scope>NUCLEOTIDE SEQUENCE [LARGE SCALE GENOMIC DNA]</scope>
    <source>
        <strain evidence="20">DASCIFA01</strain>
        <tissue evidence="20">Testis</tissue>
    </source>
</reference>
<dbReference type="SUPFAM" id="SSF55550">
    <property type="entry name" value="SH2 domain"/>
    <property type="match status" value="2"/>
</dbReference>
<dbReference type="STRING" id="84645.A0A498NBW8"/>